<feature type="transmembrane region" description="Helical" evidence="6">
    <location>
        <begin position="153"/>
        <end position="175"/>
    </location>
</feature>
<feature type="transmembrane region" description="Helical" evidence="6">
    <location>
        <begin position="248"/>
        <end position="268"/>
    </location>
</feature>
<proteinExistence type="predicted"/>
<feature type="transmembrane region" description="Helical" evidence="6">
    <location>
        <begin position="96"/>
        <end position="117"/>
    </location>
</feature>
<evidence type="ECO:0000256" key="3">
    <source>
        <dbReference type="ARBA" id="ARBA00022692"/>
    </source>
</evidence>
<comment type="caution">
    <text evidence="8">The sequence shown here is derived from an EMBL/GenBank/DDBJ whole genome shotgun (WGS) entry which is preliminary data.</text>
</comment>
<sequence length="331" mass="35085">MRGHLHAVGILVEQTMKNPSVAAVPVRFDSGIGRADLLSLVAMMLLWGFSWPAMKYCLQFIPPLWMAALRFLSAAVFLFVFLWMKGEVRLPPRADLPIVISVGALQMSAFTALGALAMRHVGAGHAALLAYTTPLWVTLGSFFLPGRISGRQLLAVGMGVSGIAIICVPDLRVLLSSRGTGEQRGGGDLMLVAAALCRAVVIVHVRHHCWRSPPLALAPWQMLFASVPLVLAASLFEGAPSIHWTAPLAMLVGFIGPLATCICFVISAEVGRRIPPVTMSLATLGVPVTGLVGSVALLGEALTTGLLAGFALIVGSLAFVLTGRRRERSGR</sequence>
<keyword evidence="5 6" id="KW-0472">Membrane</keyword>
<feature type="transmembrane region" description="Helical" evidence="6">
    <location>
        <begin position="305"/>
        <end position="323"/>
    </location>
</feature>
<feature type="transmembrane region" description="Helical" evidence="6">
    <location>
        <begin position="60"/>
        <end position="84"/>
    </location>
</feature>
<organism evidence="8 9">
    <name type="scientific">Paraburkholderia silvatlantica</name>
    <dbReference type="NCBI Taxonomy" id="321895"/>
    <lineage>
        <taxon>Bacteria</taxon>
        <taxon>Pseudomonadati</taxon>
        <taxon>Pseudomonadota</taxon>
        <taxon>Betaproteobacteria</taxon>
        <taxon>Burkholderiales</taxon>
        <taxon>Burkholderiaceae</taxon>
        <taxon>Paraburkholderia</taxon>
    </lineage>
</organism>
<feature type="transmembrane region" description="Helical" evidence="6">
    <location>
        <begin position="217"/>
        <end position="236"/>
    </location>
</feature>
<dbReference type="Pfam" id="PF00892">
    <property type="entry name" value="EamA"/>
    <property type="match status" value="2"/>
</dbReference>
<reference evidence="8 9" key="1">
    <citation type="submission" date="2020-08" db="EMBL/GenBank/DDBJ databases">
        <title>Genomic Encyclopedia of Type Strains, Phase IV (KMG-V): Genome sequencing to study the core and pangenomes of soil and plant-associated prokaryotes.</title>
        <authorList>
            <person name="Whitman W."/>
        </authorList>
    </citation>
    <scope>NUCLEOTIDE SEQUENCE [LARGE SCALE GENOMIC DNA]</scope>
    <source>
        <strain evidence="8 9">SRMrh-85</strain>
    </source>
</reference>
<dbReference type="InterPro" id="IPR050638">
    <property type="entry name" value="AA-Vitamin_Transporters"/>
</dbReference>
<dbReference type="InterPro" id="IPR000620">
    <property type="entry name" value="EamA_dom"/>
</dbReference>
<feature type="domain" description="EamA" evidence="7">
    <location>
        <begin position="38"/>
        <end position="166"/>
    </location>
</feature>
<feature type="domain" description="EamA" evidence="7">
    <location>
        <begin position="187"/>
        <end position="321"/>
    </location>
</feature>
<evidence type="ECO:0000256" key="5">
    <source>
        <dbReference type="ARBA" id="ARBA00023136"/>
    </source>
</evidence>
<feature type="transmembrane region" description="Helical" evidence="6">
    <location>
        <begin position="280"/>
        <end position="299"/>
    </location>
</feature>
<keyword evidence="4 6" id="KW-1133">Transmembrane helix</keyword>
<keyword evidence="9" id="KW-1185">Reference proteome</keyword>
<dbReference type="PANTHER" id="PTHR32322:SF18">
    <property type="entry name" value="S-ADENOSYLMETHIONINE_S-ADENOSYLHOMOCYSTEINE TRANSPORTER"/>
    <property type="match status" value="1"/>
</dbReference>
<protein>
    <submittedName>
        <fullName evidence="8">Drug/metabolite transporter (DMT)-like permease</fullName>
    </submittedName>
</protein>
<keyword evidence="3 6" id="KW-0812">Transmembrane</keyword>
<accession>A0ABR6FTZ5</accession>
<name>A0ABR6FTZ5_9BURK</name>
<evidence type="ECO:0000256" key="2">
    <source>
        <dbReference type="ARBA" id="ARBA00022475"/>
    </source>
</evidence>
<evidence type="ECO:0000313" key="8">
    <source>
        <dbReference type="EMBL" id="MBB2930508.1"/>
    </source>
</evidence>
<comment type="subcellular location">
    <subcellularLocation>
        <location evidence="1">Cell membrane</location>
        <topology evidence="1">Multi-pass membrane protein</topology>
    </subcellularLocation>
</comment>
<evidence type="ECO:0000259" key="7">
    <source>
        <dbReference type="Pfam" id="PF00892"/>
    </source>
</evidence>
<dbReference type="SUPFAM" id="SSF103481">
    <property type="entry name" value="Multidrug resistance efflux transporter EmrE"/>
    <property type="match status" value="2"/>
</dbReference>
<dbReference type="InterPro" id="IPR037185">
    <property type="entry name" value="EmrE-like"/>
</dbReference>
<evidence type="ECO:0000256" key="1">
    <source>
        <dbReference type="ARBA" id="ARBA00004651"/>
    </source>
</evidence>
<dbReference type="EMBL" id="JACHVZ010000014">
    <property type="protein sequence ID" value="MBB2930508.1"/>
    <property type="molecule type" value="Genomic_DNA"/>
</dbReference>
<keyword evidence="2" id="KW-1003">Cell membrane</keyword>
<feature type="transmembrane region" description="Helical" evidence="6">
    <location>
        <begin position="187"/>
        <end position="205"/>
    </location>
</feature>
<gene>
    <name evidence="8" type="ORF">FHX59_004971</name>
</gene>
<feature type="transmembrane region" description="Helical" evidence="6">
    <location>
        <begin position="123"/>
        <end position="144"/>
    </location>
</feature>
<evidence type="ECO:0000313" key="9">
    <source>
        <dbReference type="Proteomes" id="UP000533533"/>
    </source>
</evidence>
<dbReference type="Proteomes" id="UP000533533">
    <property type="component" value="Unassembled WGS sequence"/>
</dbReference>
<feature type="transmembrane region" description="Helical" evidence="6">
    <location>
        <begin position="37"/>
        <end position="54"/>
    </location>
</feature>
<evidence type="ECO:0000256" key="6">
    <source>
        <dbReference type="SAM" id="Phobius"/>
    </source>
</evidence>
<evidence type="ECO:0000256" key="4">
    <source>
        <dbReference type="ARBA" id="ARBA00022989"/>
    </source>
</evidence>
<dbReference type="PANTHER" id="PTHR32322">
    <property type="entry name" value="INNER MEMBRANE TRANSPORTER"/>
    <property type="match status" value="1"/>
</dbReference>